<dbReference type="RefSeq" id="WP_094886679.1">
    <property type="nucleotide sequence ID" value="NZ_NPMS01000007.1"/>
</dbReference>
<comment type="caution">
    <text evidence="2">The sequence shown here is derived from an EMBL/GenBank/DDBJ whole genome shotgun (WGS) entry which is preliminary data.</text>
</comment>
<organism evidence="2 3">
    <name type="scientific">Virgibacillus indicus</name>
    <dbReference type="NCBI Taxonomy" id="2024554"/>
    <lineage>
        <taxon>Bacteria</taxon>
        <taxon>Bacillati</taxon>
        <taxon>Bacillota</taxon>
        <taxon>Bacilli</taxon>
        <taxon>Bacillales</taxon>
        <taxon>Bacillaceae</taxon>
        <taxon>Virgibacillus</taxon>
    </lineage>
</organism>
<evidence type="ECO:0000259" key="1">
    <source>
        <dbReference type="Pfam" id="PF10006"/>
    </source>
</evidence>
<gene>
    <name evidence="2" type="ORF">CIL03_14915</name>
</gene>
<feature type="domain" description="DUF2249" evidence="1">
    <location>
        <begin position="13"/>
        <end position="78"/>
    </location>
</feature>
<evidence type="ECO:0000313" key="3">
    <source>
        <dbReference type="Proteomes" id="UP000216498"/>
    </source>
</evidence>
<keyword evidence="3" id="KW-1185">Reference proteome</keyword>
<dbReference type="EMBL" id="NPMS01000007">
    <property type="protein sequence ID" value="OZU87991.1"/>
    <property type="molecule type" value="Genomic_DNA"/>
</dbReference>
<dbReference type="InterPro" id="IPR018720">
    <property type="entry name" value="DUF2249"/>
</dbReference>
<dbReference type="Proteomes" id="UP000216498">
    <property type="component" value="Unassembled WGS sequence"/>
</dbReference>
<dbReference type="AlphaFoldDB" id="A0A265N863"/>
<proteinExistence type="predicted"/>
<protein>
    <recommendedName>
        <fullName evidence="1">DUF2249 domain-containing protein</fullName>
    </recommendedName>
</protein>
<dbReference type="Pfam" id="PF10006">
    <property type="entry name" value="DUF2249"/>
    <property type="match status" value="1"/>
</dbReference>
<name>A0A265N863_9BACI</name>
<sequence length="79" mass="9474">MNDIKFATKLHAPDIEPRHRHPRIFEVFDELKSGEFMELSNDHNPKPLQYQFMIEREGTFSWEYLEEGPTLWRVAIGKK</sequence>
<evidence type="ECO:0000313" key="2">
    <source>
        <dbReference type="EMBL" id="OZU87991.1"/>
    </source>
</evidence>
<accession>A0A265N863</accession>
<reference evidence="2 3" key="1">
    <citation type="submission" date="2017-08" db="EMBL/GenBank/DDBJ databases">
        <title>Virgibacillus indicus sp. nov. and Virgibacillus profoundi sp. nov, two moderately halophilic bacteria isolated from marine sediment by using the Microfluidic Streak Plate.</title>
        <authorList>
            <person name="Xu B."/>
            <person name="Hu B."/>
            <person name="Wang J."/>
            <person name="Zhu Y."/>
            <person name="Huang L."/>
            <person name="Du W."/>
            <person name="Huang Y."/>
        </authorList>
    </citation>
    <scope>NUCLEOTIDE SEQUENCE [LARGE SCALE GENOMIC DNA]</scope>
    <source>
        <strain evidence="2 3">IO3-P2-C2</strain>
    </source>
</reference>
<dbReference type="OrthoDB" id="9798996at2"/>